<dbReference type="AlphaFoldDB" id="A0AAI8C762"/>
<evidence type="ECO:0000259" key="1">
    <source>
        <dbReference type="Pfam" id="PF07693"/>
    </source>
</evidence>
<dbReference type="InterPro" id="IPR011646">
    <property type="entry name" value="KAP_P-loop"/>
</dbReference>
<dbReference type="KEGG" id="mod:AS202_14135"/>
<dbReference type="InterPro" id="IPR027417">
    <property type="entry name" value="P-loop_NTPase"/>
</dbReference>
<feature type="domain" description="KAP NTPase" evidence="1">
    <location>
        <begin position="30"/>
        <end position="347"/>
    </location>
</feature>
<dbReference type="EMBL" id="CP013690">
    <property type="protein sequence ID" value="ALU27232.1"/>
    <property type="molecule type" value="Genomic_DNA"/>
</dbReference>
<accession>A0AAI8C762</accession>
<evidence type="ECO:0000313" key="3">
    <source>
        <dbReference type="Proteomes" id="UP000069030"/>
    </source>
</evidence>
<gene>
    <name evidence="2" type="ORF">AS202_14135</name>
</gene>
<dbReference type="SUPFAM" id="SSF52540">
    <property type="entry name" value="P-loop containing nucleoside triphosphate hydrolases"/>
    <property type="match status" value="1"/>
</dbReference>
<organism evidence="2 3">
    <name type="scientific">Myroides odoratimimus</name>
    <dbReference type="NCBI Taxonomy" id="76832"/>
    <lineage>
        <taxon>Bacteria</taxon>
        <taxon>Pseudomonadati</taxon>
        <taxon>Bacteroidota</taxon>
        <taxon>Flavobacteriia</taxon>
        <taxon>Flavobacteriales</taxon>
        <taxon>Flavobacteriaceae</taxon>
        <taxon>Myroides</taxon>
    </lineage>
</organism>
<reference evidence="2 3" key="1">
    <citation type="journal article" date="2016" name="J. Zhejiang Univ. Sci. B">
        <title>Antibiotic resistance mechanisms of Myroides sp.</title>
        <authorList>
            <person name="Hu S."/>
            <person name="Yuan S."/>
            <person name="Qu H."/>
            <person name="Jiang T."/>
            <person name="Zhou Y."/>
            <person name="Wang M."/>
            <person name="Ming D."/>
        </authorList>
    </citation>
    <scope>NUCLEOTIDE SEQUENCE [LARGE SCALE GENOMIC DNA]</scope>
    <source>
        <strain evidence="2 3">PR63039</strain>
    </source>
</reference>
<protein>
    <recommendedName>
        <fullName evidence="1">KAP NTPase domain-containing protein</fullName>
    </recommendedName>
</protein>
<dbReference type="Proteomes" id="UP000069030">
    <property type="component" value="Chromosome"/>
</dbReference>
<sequence>MTQKENIKIPNDSILVEFKEYLDLELNQRILFTAPFGAGKSTFINDFEDKYKDGYRFIRLYPVNYAVSANEDIFELIKFDILYELMAHYNDEIVLVKQDFNFWLRMSMFMQNKADLMPLFLHIISLHETIGKPVAKFIEVLKPLVKDFKEYSKEISIDESGDVFGFLEAFESKKGSPYEMDATSQFIFDLVDRLKRCESFNQEEIEEDKTRTNKTILVIDDLDRLDPDHIFRLFNIFSAHTHSITGENKFGFDKVVFVCDIENIRKIYAHKYGEGVDFSGYMDKFYSVKPFIYDNFKYLTQKITAIIDQSTFINLSKKDIVKEESVVYLLAAVLKILSKNKAINLRSLFKSNTFLLSIEEHVIIKNNITLSKNRIALIAVFEIIQEMLGGWAYLEKALLTVKDNNFYAKKYFDENQNFMEKYNLVTYESGYKHEVDFLIPEVFRVFIAEYLKSEDKTTDGDKVMVLNEFKLNVTYNLRHQDLDELKIKNIREVGGNNATIPDYKVNYDLLLIEAFRKLQEYGFIPSF</sequence>
<evidence type="ECO:0000313" key="2">
    <source>
        <dbReference type="EMBL" id="ALU27232.1"/>
    </source>
</evidence>
<dbReference type="Pfam" id="PF07693">
    <property type="entry name" value="KAP_NTPase"/>
    <property type="match status" value="1"/>
</dbReference>
<proteinExistence type="predicted"/>
<name>A0AAI8C762_9FLAO</name>
<dbReference type="RefSeq" id="WP_058699573.1">
    <property type="nucleotide sequence ID" value="NZ_CP013690.1"/>
</dbReference>